<evidence type="ECO:0000313" key="3">
    <source>
        <dbReference type="Proteomes" id="UP000767334"/>
    </source>
</evidence>
<evidence type="ECO:0000259" key="1">
    <source>
        <dbReference type="Pfam" id="PF05239"/>
    </source>
</evidence>
<protein>
    <submittedName>
        <fullName evidence="2">PRC-barrel domain-containing protein</fullName>
    </submittedName>
</protein>
<dbReference type="InterPro" id="IPR011033">
    <property type="entry name" value="PRC_barrel-like_sf"/>
</dbReference>
<sequence>MFKWRDFYLMKVYDSKNKYIGVVEDVSIDFNKGIIEGFTISPASIIKKHTFVSSDAIVSIDKVMRIKETSKFKGLKFKEIKFIDIINANNKLIGVLEDLIIDKEEFSIKGLIISSGIFDKMFKGKEIITLKHCILCDDYILYNGNERIKLKTLPHNLGGSKDVSKA</sequence>
<feature type="domain" description="PRC-barrel" evidence="1">
    <location>
        <begin position="84"/>
        <end position="127"/>
    </location>
</feature>
<dbReference type="EMBL" id="JACJLL010000056">
    <property type="protein sequence ID" value="MBM6819659.1"/>
    <property type="molecule type" value="Genomic_DNA"/>
</dbReference>
<name>A0ABS2FH20_9CLOT</name>
<organism evidence="2 3">
    <name type="scientific">Clostridium saudiense</name>
    <dbReference type="NCBI Taxonomy" id="1414720"/>
    <lineage>
        <taxon>Bacteria</taxon>
        <taxon>Bacillati</taxon>
        <taxon>Bacillota</taxon>
        <taxon>Clostridia</taxon>
        <taxon>Eubacteriales</taxon>
        <taxon>Clostridiaceae</taxon>
        <taxon>Clostridium</taxon>
    </lineage>
</organism>
<feature type="domain" description="PRC-barrel" evidence="1">
    <location>
        <begin position="2"/>
        <end position="70"/>
    </location>
</feature>
<proteinExistence type="predicted"/>
<dbReference type="SUPFAM" id="SSF50346">
    <property type="entry name" value="PRC-barrel domain"/>
    <property type="match status" value="2"/>
</dbReference>
<evidence type="ECO:0000313" key="2">
    <source>
        <dbReference type="EMBL" id="MBM6819659.1"/>
    </source>
</evidence>
<comment type="caution">
    <text evidence="2">The sequence shown here is derived from an EMBL/GenBank/DDBJ whole genome shotgun (WGS) entry which is preliminary data.</text>
</comment>
<dbReference type="Gene3D" id="2.30.30.240">
    <property type="entry name" value="PRC-barrel domain"/>
    <property type="match status" value="2"/>
</dbReference>
<dbReference type="RefSeq" id="WP_148324901.1">
    <property type="nucleotide sequence ID" value="NZ_JACJLL010000056.1"/>
</dbReference>
<keyword evidence="3" id="KW-1185">Reference proteome</keyword>
<dbReference type="InterPro" id="IPR027275">
    <property type="entry name" value="PRC-brl_dom"/>
</dbReference>
<reference evidence="2 3" key="1">
    <citation type="journal article" date="2021" name="Sci. Rep.">
        <title>The distribution of antibiotic resistance genes in chicken gut microbiota commensals.</title>
        <authorList>
            <person name="Juricova H."/>
            <person name="Matiasovicova J."/>
            <person name="Kubasova T."/>
            <person name="Cejkova D."/>
            <person name="Rychlik I."/>
        </authorList>
    </citation>
    <scope>NUCLEOTIDE SEQUENCE [LARGE SCALE GENOMIC DNA]</scope>
    <source>
        <strain evidence="2 3">An435</strain>
    </source>
</reference>
<dbReference type="Pfam" id="PF05239">
    <property type="entry name" value="PRC"/>
    <property type="match status" value="2"/>
</dbReference>
<accession>A0ABS2FH20</accession>
<dbReference type="Proteomes" id="UP000767334">
    <property type="component" value="Unassembled WGS sequence"/>
</dbReference>
<gene>
    <name evidence="2" type="ORF">H6A19_09980</name>
</gene>